<evidence type="ECO:0000256" key="5">
    <source>
        <dbReference type="SAM" id="Coils"/>
    </source>
</evidence>
<reference evidence="7 8" key="2">
    <citation type="submission" date="2016-12" db="EMBL/GenBank/DDBJ databases">
        <title>Draft Genome Sequence of Cystobacter ferrugineus Strain Cbfe23.</title>
        <authorList>
            <person name="Akbar S."/>
            <person name="Dowd S.E."/>
            <person name="Stevens D.C."/>
        </authorList>
    </citation>
    <scope>NUCLEOTIDE SEQUENCE [LARGE SCALE GENOMIC DNA]</scope>
    <source>
        <strain evidence="7 8">Cbfe23</strain>
    </source>
</reference>
<protein>
    <submittedName>
        <fullName evidence="7">LysR family transcriptional regulator</fullName>
    </submittedName>
</protein>
<dbReference type="AlphaFoldDB" id="A0A1L9B4K2"/>
<dbReference type="Gene3D" id="3.40.190.290">
    <property type="match status" value="1"/>
</dbReference>
<dbReference type="InterPro" id="IPR036388">
    <property type="entry name" value="WH-like_DNA-bd_sf"/>
</dbReference>
<dbReference type="FunFam" id="1.10.10.10:FF:000001">
    <property type="entry name" value="LysR family transcriptional regulator"/>
    <property type="match status" value="1"/>
</dbReference>
<keyword evidence="3" id="KW-0238">DNA-binding</keyword>
<gene>
    <name evidence="7" type="ORF">BON30_28100</name>
</gene>
<keyword evidence="4" id="KW-0804">Transcription</keyword>
<evidence type="ECO:0000256" key="1">
    <source>
        <dbReference type="ARBA" id="ARBA00009437"/>
    </source>
</evidence>
<reference evidence="8" key="1">
    <citation type="submission" date="2016-11" db="EMBL/GenBank/DDBJ databases">
        <authorList>
            <person name="Shukria A."/>
            <person name="Stevens D.C."/>
        </authorList>
    </citation>
    <scope>NUCLEOTIDE SEQUENCE [LARGE SCALE GENOMIC DNA]</scope>
    <source>
        <strain evidence="8">Cbfe23</strain>
    </source>
</reference>
<proteinExistence type="inferred from homology"/>
<evidence type="ECO:0000256" key="4">
    <source>
        <dbReference type="ARBA" id="ARBA00023163"/>
    </source>
</evidence>
<comment type="caution">
    <text evidence="7">The sequence shown here is derived from an EMBL/GenBank/DDBJ whole genome shotgun (WGS) entry which is preliminary data.</text>
</comment>
<dbReference type="PANTHER" id="PTHR30537">
    <property type="entry name" value="HTH-TYPE TRANSCRIPTIONAL REGULATOR"/>
    <property type="match status" value="1"/>
</dbReference>
<dbReference type="GO" id="GO:0003677">
    <property type="term" value="F:DNA binding"/>
    <property type="evidence" value="ECO:0007669"/>
    <property type="project" value="UniProtKB-KW"/>
</dbReference>
<dbReference type="PROSITE" id="PS50931">
    <property type="entry name" value="HTH_LYSR"/>
    <property type="match status" value="1"/>
</dbReference>
<comment type="similarity">
    <text evidence="1">Belongs to the LysR transcriptional regulatory family.</text>
</comment>
<evidence type="ECO:0000313" key="8">
    <source>
        <dbReference type="Proteomes" id="UP000182229"/>
    </source>
</evidence>
<dbReference type="InterPro" id="IPR058163">
    <property type="entry name" value="LysR-type_TF_proteobact-type"/>
</dbReference>
<evidence type="ECO:0000256" key="2">
    <source>
        <dbReference type="ARBA" id="ARBA00023015"/>
    </source>
</evidence>
<dbReference type="SUPFAM" id="SSF53850">
    <property type="entry name" value="Periplasmic binding protein-like II"/>
    <property type="match status" value="1"/>
</dbReference>
<accession>A0A1L9B4K2</accession>
<keyword evidence="5" id="KW-0175">Coiled coil</keyword>
<dbReference type="RefSeq" id="WP_071901521.1">
    <property type="nucleotide sequence ID" value="NZ_MPIN01000008.1"/>
</dbReference>
<dbReference type="GO" id="GO:0003700">
    <property type="term" value="F:DNA-binding transcription factor activity"/>
    <property type="evidence" value="ECO:0007669"/>
    <property type="project" value="InterPro"/>
</dbReference>
<organism evidence="7 8">
    <name type="scientific">Cystobacter ferrugineus</name>
    <dbReference type="NCBI Taxonomy" id="83449"/>
    <lineage>
        <taxon>Bacteria</taxon>
        <taxon>Pseudomonadati</taxon>
        <taxon>Myxococcota</taxon>
        <taxon>Myxococcia</taxon>
        <taxon>Myxococcales</taxon>
        <taxon>Cystobacterineae</taxon>
        <taxon>Archangiaceae</taxon>
        <taxon>Cystobacter</taxon>
    </lineage>
</organism>
<sequence length="312" mass="34988">MKDVGCYFTFAEVVRTGSFTAAARALGVTKATVSKQVMHLENTLGMRLLHRTTRKLSPTTEGEALYTRCRRMAEELEAAEAEVMQLRSKPRGRLRVSVPMTFGLLHIVPAVPEFLSRHPEIEFDLQLDDRVVDLVEQGFDMSVRIAELPDSSLTARKLATSRRVVCATPEYLKRHGTPRAPEELRQHQCLQYTYLASGTTWRMSGHGQEFLVPVGGPLQANSSLALKAAVLANIGIGQFPMFVVCEELRSGRLVPVLEDYPLPRLTIWAVHASGRTVTPKVRAWVDFLIRRFEKETGWSEMPGGSAREHRHP</sequence>
<dbReference type="OrthoDB" id="5416547at2"/>
<name>A0A1L9B4K2_9BACT</name>
<evidence type="ECO:0000259" key="6">
    <source>
        <dbReference type="PROSITE" id="PS50931"/>
    </source>
</evidence>
<feature type="coiled-coil region" evidence="5">
    <location>
        <begin position="62"/>
        <end position="89"/>
    </location>
</feature>
<dbReference type="Pfam" id="PF00126">
    <property type="entry name" value="HTH_1"/>
    <property type="match status" value="1"/>
</dbReference>
<dbReference type="PANTHER" id="PTHR30537:SF5">
    <property type="entry name" value="HTH-TYPE TRANSCRIPTIONAL ACTIVATOR TTDR-RELATED"/>
    <property type="match status" value="1"/>
</dbReference>
<keyword evidence="8" id="KW-1185">Reference proteome</keyword>
<dbReference type="FunFam" id="3.40.190.290:FF:000001">
    <property type="entry name" value="Transcriptional regulator, LysR family"/>
    <property type="match status" value="1"/>
</dbReference>
<dbReference type="InterPro" id="IPR005119">
    <property type="entry name" value="LysR_subst-bd"/>
</dbReference>
<feature type="domain" description="HTH lysR-type" evidence="6">
    <location>
        <begin position="9"/>
        <end position="59"/>
    </location>
</feature>
<keyword evidence="2" id="KW-0805">Transcription regulation</keyword>
<dbReference type="STRING" id="83449.BON30_28100"/>
<dbReference type="InterPro" id="IPR000847">
    <property type="entry name" value="LysR_HTH_N"/>
</dbReference>
<evidence type="ECO:0000313" key="7">
    <source>
        <dbReference type="EMBL" id="OJH37184.1"/>
    </source>
</evidence>
<dbReference type="PRINTS" id="PR00039">
    <property type="entry name" value="HTHLYSR"/>
</dbReference>
<dbReference type="InterPro" id="IPR036390">
    <property type="entry name" value="WH_DNA-bd_sf"/>
</dbReference>
<evidence type="ECO:0000256" key="3">
    <source>
        <dbReference type="ARBA" id="ARBA00023125"/>
    </source>
</evidence>
<dbReference type="EMBL" id="MPIN01000008">
    <property type="protein sequence ID" value="OJH37184.1"/>
    <property type="molecule type" value="Genomic_DNA"/>
</dbReference>
<dbReference type="Gene3D" id="1.10.10.10">
    <property type="entry name" value="Winged helix-like DNA-binding domain superfamily/Winged helix DNA-binding domain"/>
    <property type="match status" value="1"/>
</dbReference>
<dbReference type="Proteomes" id="UP000182229">
    <property type="component" value="Unassembled WGS sequence"/>
</dbReference>
<dbReference type="CDD" id="cd08422">
    <property type="entry name" value="PBP2_CrgA_like"/>
    <property type="match status" value="1"/>
</dbReference>
<dbReference type="Pfam" id="PF03466">
    <property type="entry name" value="LysR_substrate"/>
    <property type="match status" value="1"/>
</dbReference>
<dbReference type="SUPFAM" id="SSF46785">
    <property type="entry name" value="Winged helix' DNA-binding domain"/>
    <property type="match status" value="1"/>
</dbReference>